<sequence length="106" mass="10772">MTIMRLSHRIAAATAALPLLLTGAVLAAPTAQAAPSAAGSTPLAPYTTSDCYSYLSGLGYGGIYSSLGCVAGATALPLAYETCYELLFLQGIPVTISDEACRRAAL</sequence>
<evidence type="ECO:0000313" key="3">
    <source>
        <dbReference type="Proteomes" id="UP001431429"/>
    </source>
</evidence>
<accession>A0ABT0V044</accession>
<keyword evidence="1" id="KW-0732">Signal</keyword>
<evidence type="ECO:0008006" key="4">
    <source>
        <dbReference type="Google" id="ProtNLM"/>
    </source>
</evidence>
<keyword evidence="3" id="KW-1185">Reference proteome</keyword>
<evidence type="ECO:0000256" key="1">
    <source>
        <dbReference type="SAM" id="SignalP"/>
    </source>
</evidence>
<reference evidence="2" key="1">
    <citation type="submission" date="2022-06" db="EMBL/GenBank/DDBJ databases">
        <title>Genome public.</title>
        <authorList>
            <person name="Sun Q."/>
        </authorList>
    </citation>
    <scope>NUCLEOTIDE SEQUENCE</scope>
    <source>
        <strain evidence="2">CWNU-1</strain>
    </source>
</reference>
<feature type="chain" id="PRO_5046939429" description="Secreted protein" evidence="1">
    <location>
        <begin position="28"/>
        <end position="106"/>
    </location>
</feature>
<dbReference type="EMBL" id="JAMQAW010000099">
    <property type="protein sequence ID" value="MCM2394081.1"/>
    <property type="molecule type" value="Genomic_DNA"/>
</dbReference>
<evidence type="ECO:0000313" key="2">
    <source>
        <dbReference type="EMBL" id="MCM2394081.1"/>
    </source>
</evidence>
<gene>
    <name evidence="2" type="ORF">NBG84_38425</name>
</gene>
<name>A0ABT0V044_9ACTN</name>
<organism evidence="2 3">
    <name type="scientific">Streptomyces albipurpureus</name>
    <dbReference type="NCBI Taxonomy" id="2897419"/>
    <lineage>
        <taxon>Bacteria</taxon>
        <taxon>Bacillati</taxon>
        <taxon>Actinomycetota</taxon>
        <taxon>Actinomycetes</taxon>
        <taxon>Kitasatosporales</taxon>
        <taxon>Streptomycetaceae</taxon>
        <taxon>Streptomyces</taxon>
    </lineage>
</organism>
<feature type="signal peptide" evidence="1">
    <location>
        <begin position="1"/>
        <end position="27"/>
    </location>
</feature>
<protein>
    <recommendedName>
        <fullName evidence="4">Secreted protein</fullName>
    </recommendedName>
</protein>
<dbReference type="Proteomes" id="UP001431429">
    <property type="component" value="Unassembled WGS sequence"/>
</dbReference>
<proteinExistence type="predicted"/>
<comment type="caution">
    <text evidence="2">The sequence shown here is derived from an EMBL/GenBank/DDBJ whole genome shotgun (WGS) entry which is preliminary data.</text>
</comment>